<gene>
    <name evidence="1" type="ORF">TVAG_468640</name>
</gene>
<dbReference type="VEuPathDB" id="TrichDB:TVAGG3_1049740"/>
<protein>
    <recommendedName>
        <fullName evidence="3">UDENN FLCN/SMCR8-type domain-containing protein</fullName>
    </recommendedName>
</protein>
<evidence type="ECO:0000313" key="1">
    <source>
        <dbReference type="EMBL" id="EAX99694.1"/>
    </source>
</evidence>
<evidence type="ECO:0000313" key="2">
    <source>
        <dbReference type="Proteomes" id="UP000001542"/>
    </source>
</evidence>
<reference evidence="1" key="1">
    <citation type="submission" date="2006-10" db="EMBL/GenBank/DDBJ databases">
        <authorList>
            <person name="Amadeo P."/>
            <person name="Zhao Q."/>
            <person name="Wortman J."/>
            <person name="Fraser-Liggett C."/>
            <person name="Carlton J."/>
        </authorList>
    </citation>
    <scope>NUCLEOTIDE SEQUENCE</scope>
    <source>
        <strain evidence="1">G3</strain>
    </source>
</reference>
<accession>A2F5W9</accession>
<evidence type="ECO:0008006" key="3">
    <source>
        <dbReference type="Google" id="ProtNLM"/>
    </source>
</evidence>
<keyword evidence="2" id="KW-1185">Reference proteome</keyword>
<dbReference type="RefSeq" id="XP_001312624.1">
    <property type="nucleotide sequence ID" value="XM_001312623.1"/>
</dbReference>
<reference evidence="1" key="2">
    <citation type="journal article" date="2007" name="Science">
        <title>Draft genome sequence of the sexually transmitted pathogen Trichomonas vaginalis.</title>
        <authorList>
            <person name="Carlton J.M."/>
            <person name="Hirt R.P."/>
            <person name="Silva J.C."/>
            <person name="Delcher A.L."/>
            <person name="Schatz M."/>
            <person name="Zhao Q."/>
            <person name="Wortman J.R."/>
            <person name="Bidwell S.L."/>
            <person name="Alsmark U.C.M."/>
            <person name="Besteiro S."/>
            <person name="Sicheritz-Ponten T."/>
            <person name="Noel C.J."/>
            <person name="Dacks J.B."/>
            <person name="Foster P.G."/>
            <person name="Simillion C."/>
            <person name="Van de Peer Y."/>
            <person name="Miranda-Saavedra D."/>
            <person name="Barton G.J."/>
            <person name="Westrop G.D."/>
            <person name="Mueller S."/>
            <person name="Dessi D."/>
            <person name="Fiori P.L."/>
            <person name="Ren Q."/>
            <person name="Paulsen I."/>
            <person name="Zhang H."/>
            <person name="Bastida-Corcuera F.D."/>
            <person name="Simoes-Barbosa A."/>
            <person name="Brown M.T."/>
            <person name="Hayes R.D."/>
            <person name="Mukherjee M."/>
            <person name="Okumura C.Y."/>
            <person name="Schneider R."/>
            <person name="Smith A.J."/>
            <person name="Vanacova S."/>
            <person name="Villalvazo M."/>
            <person name="Haas B.J."/>
            <person name="Pertea M."/>
            <person name="Feldblyum T.V."/>
            <person name="Utterback T.R."/>
            <person name="Shu C.L."/>
            <person name="Osoegawa K."/>
            <person name="de Jong P.J."/>
            <person name="Hrdy I."/>
            <person name="Horvathova L."/>
            <person name="Zubacova Z."/>
            <person name="Dolezal P."/>
            <person name="Malik S.B."/>
            <person name="Logsdon J.M. Jr."/>
            <person name="Henze K."/>
            <person name="Gupta A."/>
            <person name="Wang C.C."/>
            <person name="Dunne R.L."/>
            <person name="Upcroft J.A."/>
            <person name="Upcroft P."/>
            <person name="White O."/>
            <person name="Salzberg S.L."/>
            <person name="Tang P."/>
            <person name="Chiu C.-H."/>
            <person name="Lee Y.-S."/>
            <person name="Embley T.M."/>
            <person name="Coombs G.H."/>
            <person name="Mottram J.C."/>
            <person name="Tachezy J."/>
            <person name="Fraser-Liggett C.M."/>
            <person name="Johnson P.J."/>
        </authorList>
    </citation>
    <scope>NUCLEOTIDE SEQUENCE [LARGE SCALE GENOMIC DNA]</scope>
    <source>
        <strain evidence="1">G3</strain>
    </source>
</reference>
<dbReference type="VEuPathDB" id="TrichDB:TVAG_468640"/>
<dbReference type="EMBL" id="DS113628">
    <property type="protein sequence ID" value="EAX99694.1"/>
    <property type="molecule type" value="Genomic_DNA"/>
</dbReference>
<dbReference type="InParanoid" id="A2F5W9"/>
<dbReference type="OrthoDB" id="10266861at2759"/>
<organism evidence="1 2">
    <name type="scientific">Trichomonas vaginalis (strain ATCC PRA-98 / G3)</name>
    <dbReference type="NCBI Taxonomy" id="412133"/>
    <lineage>
        <taxon>Eukaryota</taxon>
        <taxon>Metamonada</taxon>
        <taxon>Parabasalia</taxon>
        <taxon>Trichomonadida</taxon>
        <taxon>Trichomonadidae</taxon>
        <taxon>Trichomonas</taxon>
    </lineage>
</organism>
<dbReference type="AlphaFoldDB" id="A2F5W9"/>
<dbReference type="KEGG" id="tva:4757507"/>
<name>A2F5W9_TRIV3</name>
<proteinExistence type="predicted"/>
<dbReference type="SMR" id="A2F5W9"/>
<dbReference type="Proteomes" id="UP000001542">
    <property type="component" value="Unassembled WGS sequence"/>
</dbReference>
<sequence>MSSPSYDRRSSSFNPTFSDDTSPLLFTNAHFYGALFEFCPGTQPHILWEYGRADVSDYESFKMFIVNEQAPFAPLSSTSEEPTIVQSTYENMNYFAIYSCILDVEAKSFTRPIVLIISNINPQIINHVYHLYVHRFIDYVKQLKTLAERYFKHNLKLYTEELLKCIEIHSEKSTKLQKKYKEIEKTINYYQIKDINYENAKIRSPEYFLLLHNNLQPLESLANLSDIISSLDKFITEIPTTLLCSSIAVHADVNEYDPQMQFSGVDKLHGYSTLAFRLFSRNFTDDRYNLRGFVSNQIFYHCAYTLLSGHTLIICSDNTHIALSLAKKFCVLVPFFQESYLRVIDEANSSSCLQYSVVVSKTISNPKQFENFASVLDLDKNKYRGFGCPQTSFVISRLGNLITASERAFLLSLYTELKKIATYFIIVIYTNASHIEKSPEKIFQGLKEKGISKDDEPIFNFWLMSFFNKHKMRPILKKTYNIPYLVLNF</sequence>